<evidence type="ECO:0000313" key="2">
    <source>
        <dbReference type="EMBL" id="AKU95945.1"/>
    </source>
</evidence>
<evidence type="ECO:0000256" key="1">
    <source>
        <dbReference type="SAM" id="MobiDB-lite"/>
    </source>
</evidence>
<dbReference type="EMBL" id="CP012333">
    <property type="protein sequence ID" value="AKU95945.1"/>
    <property type="molecule type" value="Genomic_DNA"/>
</dbReference>
<name>A0A0K1PQX7_9BACT</name>
<dbReference type="KEGG" id="llu:AKJ09_02609"/>
<protein>
    <submittedName>
        <fullName evidence="2">Uncharacterized protein</fullName>
    </submittedName>
</protein>
<proteinExistence type="predicted"/>
<evidence type="ECO:0000313" key="3">
    <source>
        <dbReference type="Proteomes" id="UP000064967"/>
    </source>
</evidence>
<feature type="compositionally biased region" description="Basic and acidic residues" evidence="1">
    <location>
        <begin position="54"/>
        <end position="66"/>
    </location>
</feature>
<feature type="region of interest" description="Disordered" evidence="1">
    <location>
        <begin position="46"/>
        <end position="66"/>
    </location>
</feature>
<dbReference type="Proteomes" id="UP000064967">
    <property type="component" value="Chromosome"/>
</dbReference>
<dbReference type="AlphaFoldDB" id="A0A0K1PQX7"/>
<organism evidence="2 3">
    <name type="scientific">Labilithrix luteola</name>
    <dbReference type="NCBI Taxonomy" id="1391654"/>
    <lineage>
        <taxon>Bacteria</taxon>
        <taxon>Pseudomonadati</taxon>
        <taxon>Myxococcota</taxon>
        <taxon>Polyangia</taxon>
        <taxon>Polyangiales</taxon>
        <taxon>Labilitrichaceae</taxon>
        <taxon>Labilithrix</taxon>
    </lineage>
</organism>
<accession>A0A0K1PQX7</accession>
<gene>
    <name evidence="2" type="ORF">AKJ09_02609</name>
</gene>
<dbReference type="STRING" id="1391654.AKJ09_02609"/>
<keyword evidence="3" id="KW-1185">Reference proteome</keyword>
<dbReference type="PROSITE" id="PS51257">
    <property type="entry name" value="PROKAR_LIPOPROTEIN"/>
    <property type="match status" value="1"/>
</dbReference>
<reference evidence="2 3" key="1">
    <citation type="submission" date="2015-08" db="EMBL/GenBank/DDBJ databases">
        <authorList>
            <person name="Babu N.S."/>
            <person name="Beckwith C.J."/>
            <person name="Beseler K.G."/>
            <person name="Brison A."/>
            <person name="Carone J.V."/>
            <person name="Caskin T.P."/>
            <person name="Diamond M."/>
            <person name="Durham M.E."/>
            <person name="Foxe J.M."/>
            <person name="Go M."/>
            <person name="Henderson B.A."/>
            <person name="Jones I.B."/>
            <person name="McGettigan J.A."/>
            <person name="Micheletti S.J."/>
            <person name="Nasrallah M.E."/>
            <person name="Ortiz D."/>
            <person name="Piller C.R."/>
            <person name="Privatt S.R."/>
            <person name="Schneider S.L."/>
            <person name="Sharp S."/>
            <person name="Smith T.C."/>
            <person name="Stanton J.D."/>
            <person name="Ullery H.E."/>
            <person name="Wilson R.J."/>
            <person name="Serrano M.G."/>
            <person name="Buck G."/>
            <person name="Lee V."/>
            <person name="Wang Y."/>
            <person name="Carvalho R."/>
            <person name="Voegtly L."/>
            <person name="Shi R."/>
            <person name="Duckworth R."/>
            <person name="Johnson A."/>
            <person name="Loviza R."/>
            <person name="Walstead R."/>
            <person name="Shah Z."/>
            <person name="Kiflezghi M."/>
            <person name="Wade K."/>
            <person name="Ball S.L."/>
            <person name="Bradley K.W."/>
            <person name="Asai D.J."/>
            <person name="Bowman C.A."/>
            <person name="Russell D.A."/>
            <person name="Pope W.H."/>
            <person name="Jacobs-Sera D."/>
            <person name="Hendrix R.W."/>
            <person name="Hatfull G.F."/>
        </authorList>
    </citation>
    <scope>NUCLEOTIDE SEQUENCE [LARGE SCALE GENOMIC DNA]</scope>
    <source>
        <strain evidence="2 3">DSM 27648</strain>
    </source>
</reference>
<sequence length="66" mass="7223">MEKVNGARERIAGWAWIAASCRRAPKDGATTAAGVLPIRKIDSPGRRLQFPLTPRHDGVRTEERAG</sequence>